<reference evidence="3" key="1">
    <citation type="submission" date="2024-02" db="EMBL/GenBank/DDBJ databases">
        <authorList>
            <consortium name="ELIXIR-Norway"/>
            <consortium name="Elixir Norway"/>
        </authorList>
    </citation>
    <scope>NUCLEOTIDE SEQUENCE</scope>
</reference>
<keyword evidence="4" id="KW-1185">Reference proteome</keyword>
<feature type="signal peptide" evidence="2">
    <location>
        <begin position="1"/>
        <end position="34"/>
    </location>
</feature>
<keyword evidence="1" id="KW-0472">Membrane</keyword>
<evidence type="ECO:0000313" key="4">
    <source>
        <dbReference type="Proteomes" id="UP001497444"/>
    </source>
</evidence>
<sequence>MAFVQQALKSSVVMGAVLLVVVAMSAAAISGVQAAPAPGPGGPASAAPGSPMASLMVPVLISMVAFFASFAL</sequence>
<keyword evidence="2" id="KW-0732">Signal</keyword>
<dbReference type="Proteomes" id="UP001497444">
    <property type="component" value="Chromosome 5"/>
</dbReference>
<evidence type="ECO:0000313" key="3">
    <source>
        <dbReference type="EMBL" id="CAK9273522.1"/>
    </source>
</evidence>
<accession>A0ABP0X7G2</accession>
<feature type="transmembrane region" description="Helical" evidence="1">
    <location>
        <begin position="50"/>
        <end position="71"/>
    </location>
</feature>
<gene>
    <name evidence="3" type="ORF">CSSPJE1EN1_LOCUS19000</name>
</gene>
<keyword evidence="1" id="KW-0812">Transmembrane</keyword>
<protein>
    <recommendedName>
        <fullName evidence="5">Arabinogalactan-like protein</fullName>
    </recommendedName>
</protein>
<evidence type="ECO:0008006" key="5">
    <source>
        <dbReference type="Google" id="ProtNLM"/>
    </source>
</evidence>
<dbReference type="EMBL" id="OZ020100">
    <property type="protein sequence ID" value="CAK9273522.1"/>
    <property type="molecule type" value="Genomic_DNA"/>
</dbReference>
<feature type="chain" id="PRO_5046691764" description="Arabinogalactan-like protein" evidence="2">
    <location>
        <begin position="35"/>
        <end position="72"/>
    </location>
</feature>
<evidence type="ECO:0000256" key="1">
    <source>
        <dbReference type="SAM" id="Phobius"/>
    </source>
</evidence>
<name>A0ABP0X7G2_9BRYO</name>
<evidence type="ECO:0000256" key="2">
    <source>
        <dbReference type="SAM" id="SignalP"/>
    </source>
</evidence>
<proteinExistence type="predicted"/>
<keyword evidence="1" id="KW-1133">Transmembrane helix</keyword>
<organism evidence="3 4">
    <name type="scientific">Sphagnum jensenii</name>
    <dbReference type="NCBI Taxonomy" id="128206"/>
    <lineage>
        <taxon>Eukaryota</taxon>
        <taxon>Viridiplantae</taxon>
        <taxon>Streptophyta</taxon>
        <taxon>Embryophyta</taxon>
        <taxon>Bryophyta</taxon>
        <taxon>Sphagnophytina</taxon>
        <taxon>Sphagnopsida</taxon>
        <taxon>Sphagnales</taxon>
        <taxon>Sphagnaceae</taxon>
        <taxon>Sphagnum</taxon>
    </lineage>
</organism>